<dbReference type="Pfam" id="PF19448">
    <property type="entry name" value="DUF5986"/>
    <property type="match status" value="1"/>
</dbReference>
<name>A0ABC9VQ64_LACAM</name>
<sequence length="237" mass="27654">MQANDVILKACCKVMKYTLAEFRPYYHQVISEVNENGIYQDLWARRADMLTDKFLPNDEIKVLHVKRGRWQIDPVADLKTGDLYILINKKNLDQRINEAQAKGWSTHYLYSALLKNSYIKTKCPELMSLFPMDPLEEDEHKMWRQEDCERILGDLYEKINRIIVVSVEYEGEIAATAHAIIYDSHYNIAEEMEISDYLLPVTYEENDVGDPSEAAPIKGQPLVKLKHSKKDQKRDNK</sequence>
<dbReference type="Proteomes" id="UP001437574">
    <property type="component" value="Unassembled WGS sequence"/>
</dbReference>
<proteinExistence type="predicted"/>
<accession>A0ABC9VQ64</accession>
<evidence type="ECO:0000256" key="1">
    <source>
        <dbReference type="SAM" id="MobiDB-lite"/>
    </source>
</evidence>
<dbReference type="AlphaFoldDB" id="A0ABC9VQ64"/>
<feature type="region of interest" description="Disordered" evidence="1">
    <location>
        <begin position="207"/>
        <end position="237"/>
    </location>
</feature>
<comment type="caution">
    <text evidence="2">The sequence shown here is derived from an EMBL/GenBank/DDBJ whole genome shotgun (WGS) entry which is preliminary data.</text>
</comment>
<dbReference type="EMBL" id="BAAAAK010000022">
    <property type="protein sequence ID" value="GAA0043189.1"/>
    <property type="molecule type" value="Genomic_DNA"/>
</dbReference>
<reference evidence="2 3" key="1">
    <citation type="journal article" date="2024" name="Int. J. Syst. Evol. Microbiol.">
        <title>Proposal of Lactobacillus amylovorus subsp. animalis subsp. nov. and an emended description of Lactobacillus amylovorus.</title>
        <authorList>
            <person name="Yamane K."/>
            <person name="Tanizawa Y."/>
            <person name="Kobayashi H."/>
            <person name="Kamizono T."/>
            <person name="Kojima Y."/>
            <person name="Takagi H."/>
            <person name="Tohno M."/>
        </authorList>
    </citation>
    <scope>NUCLEOTIDE SEQUENCE [LARGE SCALE GENOMIC DNA]</scope>
    <source>
        <strain evidence="2 3">TKL145</strain>
    </source>
</reference>
<evidence type="ECO:0000313" key="3">
    <source>
        <dbReference type="Proteomes" id="UP001437574"/>
    </source>
</evidence>
<reference evidence="3" key="2">
    <citation type="submission" date="2024-01" db="EMBL/GenBank/DDBJ databases">
        <title>Draft genome sequence of Lactobacillus amylovorus strain TKL145.</title>
        <authorList>
            <person name="Tohno M."/>
            <person name="Tanizawa Y."/>
        </authorList>
    </citation>
    <scope>NUCLEOTIDE SEQUENCE [LARGE SCALE GENOMIC DNA]</scope>
    <source>
        <strain evidence="3">TKL145</strain>
    </source>
</reference>
<evidence type="ECO:0000313" key="2">
    <source>
        <dbReference type="EMBL" id="GAA0043189.1"/>
    </source>
</evidence>
<protein>
    <recommendedName>
        <fullName evidence="4">Restriction endonuclease</fullName>
    </recommendedName>
</protein>
<dbReference type="InterPro" id="IPR046028">
    <property type="entry name" value="DUF5986"/>
</dbReference>
<dbReference type="RefSeq" id="WP_353303163.1">
    <property type="nucleotide sequence ID" value="NZ_BAAAAK010000022.1"/>
</dbReference>
<organism evidence="2 3">
    <name type="scientific">Lactobacillus amylovorus subsp. animalium</name>
    <dbReference type="NCBI Taxonomy" id="3378536"/>
    <lineage>
        <taxon>Bacteria</taxon>
        <taxon>Bacillati</taxon>
        <taxon>Bacillota</taxon>
        <taxon>Bacilli</taxon>
        <taxon>Lactobacillales</taxon>
        <taxon>Lactobacillaceae</taxon>
        <taxon>Lactobacillus</taxon>
    </lineage>
</organism>
<gene>
    <name evidence="2" type="ORF">LATKL145_16010</name>
</gene>
<evidence type="ECO:0008006" key="4">
    <source>
        <dbReference type="Google" id="ProtNLM"/>
    </source>
</evidence>